<protein>
    <recommendedName>
        <fullName evidence="2">ferroxidase</fullName>
        <ecNumber evidence="2">1.16.3.1</ecNumber>
    </recommendedName>
</protein>
<gene>
    <name evidence="10" type="ORF">GSOID_T00005814001</name>
</gene>
<dbReference type="Proteomes" id="UP000001307">
    <property type="component" value="Unassembled WGS sequence"/>
</dbReference>
<proteinExistence type="inferred from homology"/>
<feature type="domain" description="Plastocyanin-like" evidence="8">
    <location>
        <begin position="544"/>
        <end position="678"/>
    </location>
</feature>
<dbReference type="InterPro" id="IPR008972">
    <property type="entry name" value="Cupredoxin"/>
</dbReference>
<dbReference type="Pfam" id="PF07732">
    <property type="entry name" value="Cu-oxidase_3"/>
    <property type="match status" value="1"/>
</dbReference>
<evidence type="ECO:0000313" key="10">
    <source>
        <dbReference type="EMBL" id="CBY06752.1"/>
    </source>
</evidence>
<accession>E4WSQ5</accession>
<dbReference type="CDD" id="cd13858">
    <property type="entry name" value="CuRO_1_tcLCC2_insect_like"/>
    <property type="match status" value="1"/>
</dbReference>
<evidence type="ECO:0000256" key="6">
    <source>
        <dbReference type="SAM" id="Phobius"/>
    </source>
</evidence>
<feature type="domain" description="Plastocyanin-like" evidence="7">
    <location>
        <begin position="283"/>
        <end position="373"/>
    </location>
</feature>
<keyword evidence="6" id="KW-1133">Transmembrane helix</keyword>
<dbReference type="InterPro" id="IPR011707">
    <property type="entry name" value="Cu-oxidase-like_N"/>
</dbReference>
<dbReference type="EMBL" id="FN653016">
    <property type="protein sequence ID" value="CBY06752.1"/>
    <property type="molecule type" value="Genomic_DNA"/>
</dbReference>
<evidence type="ECO:0000256" key="1">
    <source>
        <dbReference type="ARBA" id="ARBA00010609"/>
    </source>
</evidence>
<keyword evidence="11" id="KW-1185">Reference proteome</keyword>
<dbReference type="InterPro" id="IPR045087">
    <property type="entry name" value="Cu-oxidase_fam"/>
</dbReference>
<dbReference type="Pfam" id="PF07731">
    <property type="entry name" value="Cu-oxidase_2"/>
    <property type="match status" value="1"/>
</dbReference>
<evidence type="ECO:0000256" key="4">
    <source>
        <dbReference type="ARBA" id="ARBA00023002"/>
    </source>
</evidence>
<feature type="domain" description="Plastocyanin-like" evidence="9">
    <location>
        <begin position="111"/>
        <end position="220"/>
    </location>
</feature>
<organism evidence="10">
    <name type="scientific">Oikopleura dioica</name>
    <name type="common">Tunicate</name>
    <dbReference type="NCBI Taxonomy" id="34765"/>
    <lineage>
        <taxon>Eukaryota</taxon>
        <taxon>Metazoa</taxon>
        <taxon>Chordata</taxon>
        <taxon>Tunicata</taxon>
        <taxon>Appendicularia</taxon>
        <taxon>Copelata</taxon>
        <taxon>Oikopleuridae</taxon>
        <taxon>Oikopleura</taxon>
    </lineage>
</organism>
<dbReference type="PANTHER" id="PTHR11709">
    <property type="entry name" value="MULTI-COPPER OXIDASE"/>
    <property type="match status" value="1"/>
</dbReference>
<dbReference type="AlphaFoldDB" id="E4WSQ5"/>
<dbReference type="InParanoid" id="E4WSQ5"/>
<dbReference type="OrthoDB" id="2121828at2759"/>
<keyword evidence="6" id="KW-0472">Membrane</keyword>
<evidence type="ECO:0000259" key="9">
    <source>
        <dbReference type="Pfam" id="PF07732"/>
    </source>
</evidence>
<name>E4WSQ5_OIKDI</name>
<dbReference type="PANTHER" id="PTHR11709:SF394">
    <property type="entry name" value="FI03373P-RELATED"/>
    <property type="match status" value="1"/>
</dbReference>
<dbReference type="Gene3D" id="2.60.40.420">
    <property type="entry name" value="Cupredoxins - blue copper proteins"/>
    <property type="match status" value="3"/>
</dbReference>
<dbReference type="InterPro" id="IPR002355">
    <property type="entry name" value="Cu_oxidase_Cu_BS"/>
</dbReference>
<keyword evidence="5" id="KW-0186">Copper</keyword>
<evidence type="ECO:0000256" key="5">
    <source>
        <dbReference type="ARBA" id="ARBA00023008"/>
    </source>
</evidence>
<comment type="similarity">
    <text evidence="1">Belongs to the multicopper oxidase family.</text>
</comment>
<dbReference type="InterPro" id="IPR001117">
    <property type="entry name" value="Cu-oxidase_2nd"/>
</dbReference>
<feature type="transmembrane region" description="Helical" evidence="6">
    <location>
        <begin position="716"/>
        <end position="738"/>
    </location>
</feature>
<dbReference type="Pfam" id="PF00394">
    <property type="entry name" value="Cu-oxidase"/>
    <property type="match status" value="1"/>
</dbReference>
<reference evidence="10" key="1">
    <citation type="journal article" date="2010" name="Science">
        <title>Plasticity of animal genome architecture unmasked by rapid evolution of a pelagic tunicate.</title>
        <authorList>
            <person name="Denoeud F."/>
            <person name="Henriet S."/>
            <person name="Mungpakdee S."/>
            <person name="Aury J.M."/>
            <person name="Da Silva C."/>
            <person name="Brinkmann H."/>
            <person name="Mikhaleva J."/>
            <person name="Olsen L.C."/>
            <person name="Jubin C."/>
            <person name="Canestro C."/>
            <person name="Bouquet J.M."/>
            <person name="Danks G."/>
            <person name="Poulain J."/>
            <person name="Campsteijn C."/>
            <person name="Adamski M."/>
            <person name="Cross I."/>
            <person name="Yadetie F."/>
            <person name="Muffato M."/>
            <person name="Louis A."/>
            <person name="Butcher S."/>
            <person name="Tsagkogeorga G."/>
            <person name="Konrad A."/>
            <person name="Singh S."/>
            <person name="Jensen M.F."/>
            <person name="Cong E.H."/>
            <person name="Eikeseth-Otteraa H."/>
            <person name="Noel B."/>
            <person name="Anthouard V."/>
            <person name="Porcel B.M."/>
            <person name="Kachouri-Lafond R."/>
            <person name="Nishino A."/>
            <person name="Ugolini M."/>
            <person name="Chourrout P."/>
            <person name="Nishida H."/>
            <person name="Aasland R."/>
            <person name="Huzurbazar S."/>
            <person name="Westhof E."/>
            <person name="Delsuc F."/>
            <person name="Lehrach H."/>
            <person name="Reinhardt R."/>
            <person name="Weissenbach J."/>
            <person name="Roy S.W."/>
            <person name="Artiguenave F."/>
            <person name="Postlethwait J.H."/>
            <person name="Manak J.R."/>
            <person name="Thompson E.M."/>
            <person name="Jaillon O."/>
            <person name="Du Pasquier L."/>
            <person name="Boudinot P."/>
            <person name="Liberles D.A."/>
            <person name="Volff J.N."/>
            <person name="Philippe H."/>
            <person name="Lenhard B."/>
            <person name="Roest Crollius H."/>
            <person name="Wincker P."/>
            <person name="Chourrout D."/>
        </authorList>
    </citation>
    <scope>NUCLEOTIDE SEQUENCE [LARGE SCALE GENOMIC DNA]</scope>
</reference>
<dbReference type="PROSITE" id="PS00080">
    <property type="entry name" value="MULTICOPPER_OXIDASE2"/>
    <property type="match status" value="1"/>
</dbReference>
<evidence type="ECO:0000256" key="2">
    <source>
        <dbReference type="ARBA" id="ARBA00013107"/>
    </source>
</evidence>
<dbReference type="InterPro" id="IPR033138">
    <property type="entry name" value="Cu_oxidase_CS"/>
</dbReference>
<dbReference type="GO" id="GO:0004322">
    <property type="term" value="F:ferroxidase activity"/>
    <property type="evidence" value="ECO:0007669"/>
    <property type="project" value="UniProtKB-EC"/>
</dbReference>
<sequence>MRVLFFFFAFCSGELICDYGENCDRFCEAEICDYFWNVEYRYSNSWRTNDYQFGSSPFFRNLPLFWNETASRLEIPAMKKGYTQGVFIDDVKGEDGNTKRAEDNLDELFFIDGHADRRVITINGEFPGPKIHVKKGSTMRITIRNNLQVEGITIHWHGLHMVDNFWNDGAAFVSQCPINGGAKFTYIVRADNSGTHWWHAHSGIARFDGLYGPLIVLEPEEISSKVTSIPLTIGDWFQTDSISFIANDPFLLRMNTYPGNGPLTCATPYRSFFGGLKVTFFCLDSFVVNGRGQFRSQEDTSKGLFTIGERYLIPKNADFFKLRIINTGFEMLSAVTRLDGKKLNVTATDGRDLVPMEGDVLFLGVGETYDINVPILSDEDSLFLRFWLPVDHFGETADDFVHEPYLDIEFKRDANVAEGQFKTELFMRKPDDTVLQNEHDNSADLPIWVNCPYPEKNVICKSISDFKRLESSDYKYNTENSINTPANVSPLDEPDIILNIHTNFMTAGSSLNGIKLKYPTAPFFNGTDSEEITKCTKMQLRGEGGYCTQIMSAKIGDLVELRLSNLELSVSTRTYHSMHMHGYEFFLMATGFANYEEGRLTGNNEDISCGNRTGCPFVDYNEDVLNRQRKTRTSYIAKNSILVPPQGYAIVRFRASNPGIWPIHCHQGAHLYGGMSAFIEIKDDLLNRPFSYLPDDFPRCGNYRPTQMPKIDSEDLTGGAIISTSALIIIVAQFFVLLQ</sequence>
<keyword evidence="6" id="KW-0812">Transmembrane</keyword>
<evidence type="ECO:0000259" key="7">
    <source>
        <dbReference type="Pfam" id="PF00394"/>
    </source>
</evidence>
<dbReference type="SUPFAM" id="SSF49503">
    <property type="entry name" value="Cupredoxins"/>
    <property type="match status" value="3"/>
</dbReference>
<dbReference type="GO" id="GO:0005507">
    <property type="term" value="F:copper ion binding"/>
    <property type="evidence" value="ECO:0007669"/>
    <property type="project" value="InterPro"/>
</dbReference>
<evidence type="ECO:0000313" key="11">
    <source>
        <dbReference type="Proteomes" id="UP000001307"/>
    </source>
</evidence>
<dbReference type="PROSITE" id="PS00079">
    <property type="entry name" value="MULTICOPPER_OXIDASE1"/>
    <property type="match status" value="1"/>
</dbReference>
<dbReference type="EC" id="1.16.3.1" evidence="2"/>
<keyword evidence="4" id="KW-0560">Oxidoreductase</keyword>
<keyword evidence="3" id="KW-0479">Metal-binding</keyword>
<evidence type="ECO:0000259" key="8">
    <source>
        <dbReference type="Pfam" id="PF07731"/>
    </source>
</evidence>
<evidence type="ECO:0000256" key="3">
    <source>
        <dbReference type="ARBA" id="ARBA00022723"/>
    </source>
</evidence>
<dbReference type="InterPro" id="IPR011706">
    <property type="entry name" value="Cu-oxidase_C"/>
</dbReference>